<dbReference type="HOGENOM" id="CLU_043119_0_0_5"/>
<feature type="region of interest" description="Disordered" evidence="1">
    <location>
        <begin position="1"/>
        <end position="37"/>
    </location>
</feature>
<dbReference type="Proteomes" id="UP000001816">
    <property type="component" value="Chromosome"/>
</dbReference>
<feature type="domain" description="Guanylate cyclase" evidence="2">
    <location>
        <begin position="348"/>
        <end position="478"/>
    </location>
</feature>
<dbReference type="PIR" id="E87583">
    <property type="entry name" value="E87583"/>
</dbReference>
<sequence>MKRTRSNNRAGRGRPSTWRSVGRPLPRPTRSSAKASLDAPMVTHNHRFRLGAVAGERVPQKDPVVAKNWKEDRARDHINKKIKDVESVTVIDYTRDTSLENIPTNKAYRVNAVHLYADIINLDDMLRVTDVEGETCHKRTLRFLNLHYRAAHRAINGADAKRVDFHNQRLHAIVTKPYGEDSEAKRVHRAVALAQLLIDVLAQTGDDDEHIPDAKVRVGIDSGTALAVNNGRNGYREPLFLGDPANHAAKLSGARTATGIYLTNAARLAIGLEEVDTPATTRLTTAQIQDSQDKAALEVTADAIVKDWRKDLENNPIGDFEFSRPTPPLKNLDITTLTPGNSRRFDGISTYADLDNFTAYVADNIEDNAEDVVRVLHVLRAELDRVLTSDFEGAKIRFIGDCLHGMSLEGTSRQTDDEESVSMAVLCAGALRSSFDLAVTMLGDEGIDVSSLGLQIGLEFGPMTITRLGMQGDRVRCAVSRGVRRSETEQGRCGDRETAIGPSAYDAGTQAVRDLFGKGRKIADLDYDTAVDALAENGDDTAKAARAAGLAVAAPAVAKAANVVVKPYVRLI</sequence>
<dbReference type="AlphaFoldDB" id="Q9A4X5"/>
<dbReference type="BioCyc" id="CAULO:CC2700-MONOMER"/>
<organism evidence="3 4">
    <name type="scientific">Caulobacter vibrioides (strain ATCC 19089 / CIP 103742 / CB 15)</name>
    <name type="common">Caulobacter crescentus</name>
    <dbReference type="NCBI Taxonomy" id="190650"/>
    <lineage>
        <taxon>Bacteria</taxon>
        <taxon>Pseudomonadati</taxon>
        <taxon>Pseudomonadota</taxon>
        <taxon>Alphaproteobacteria</taxon>
        <taxon>Caulobacterales</taxon>
        <taxon>Caulobacteraceae</taxon>
        <taxon>Caulobacter</taxon>
    </lineage>
</organism>
<dbReference type="EnsemblBacteria" id="AAK24665">
    <property type="protein sequence ID" value="AAK24665"/>
    <property type="gene ID" value="CC_2700"/>
</dbReference>
<keyword evidence="4" id="KW-1185">Reference proteome</keyword>
<evidence type="ECO:0000256" key="1">
    <source>
        <dbReference type="SAM" id="MobiDB-lite"/>
    </source>
</evidence>
<protein>
    <recommendedName>
        <fullName evidence="2">Guanylate cyclase domain-containing protein</fullName>
    </recommendedName>
</protein>
<dbReference type="EMBL" id="AE005673">
    <property type="protein sequence ID" value="AAK24665.1"/>
    <property type="molecule type" value="Genomic_DNA"/>
</dbReference>
<gene>
    <name evidence="3" type="ordered locus">CC_2700</name>
</gene>
<dbReference type="KEGG" id="ccr:CC_2700"/>
<dbReference type="SUPFAM" id="SSF55073">
    <property type="entry name" value="Nucleotide cyclase"/>
    <property type="match status" value="2"/>
</dbReference>
<name>Q9A4X5_CAUVC</name>
<dbReference type="GO" id="GO:0009190">
    <property type="term" value="P:cyclic nucleotide biosynthetic process"/>
    <property type="evidence" value="ECO:0007669"/>
    <property type="project" value="InterPro"/>
</dbReference>
<dbReference type="SMR" id="Q9A4X5"/>
<accession>Q9A4X5</accession>
<dbReference type="STRING" id="190650.CC_2700"/>
<dbReference type="InterPro" id="IPR001054">
    <property type="entry name" value="A/G_cyclase"/>
</dbReference>
<evidence type="ECO:0000313" key="3">
    <source>
        <dbReference type="EMBL" id="AAK24665.1"/>
    </source>
</evidence>
<dbReference type="GO" id="GO:0035556">
    <property type="term" value="P:intracellular signal transduction"/>
    <property type="evidence" value="ECO:0007669"/>
    <property type="project" value="InterPro"/>
</dbReference>
<dbReference type="eggNOG" id="COG2114">
    <property type="taxonomic scope" value="Bacteria"/>
</dbReference>
<reference evidence="3 4" key="1">
    <citation type="journal article" date="2001" name="Proc. Natl. Acad. Sci. U.S.A.">
        <title>Complete genome sequence of Caulobacter crescentus.</title>
        <authorList>
            <person name="Nierman W.C."/>
            <person name="Feldblyum T.V."/>
            <person name="Laub M.T."/>
            <person name="Paulsen I.T."/>
            <person name="Nelson K.E."/>
            <person name="Eisen J.A."/>
            <person name="Heidelberg J.F."/>
            <person name="Alley M.R."/>
            <person name="Ohta N."/>
            <person name="Maddock J.R."/>
            <person name="Potocka I."/>
            <person name="Nelson W.C."/>
            <person name="Newton A."/>
            <person name="Stephens C."/>
            <person name="Phadke N.D."/>
            <person name="Ely B."/>
            <person name="DeBoy R.T."/>
            <person name="Dodson R.J."/>
            <person name="Durkin A.S."/>
            <person name="Gwinn M.L."/>
            <person name="Haft D.H."/>
            <person name="Kolonay J.F."/>
            <person name="Smit J."/>
            <person name="Craven M.B."/>
            <person name="Khouri H."/>
            <person name="Shetty J."/>
            <person name="Berry K."/>
            <person name="Utterback T."/>
            <person name="Tran K."/>
            <person name="Wolf A."/>
            <person name="Vamathevan J."/>
            <person name="Ermolaeva M."/>
            <person name="White O."/>
            <person name="Salzberg S.L."/>
            <person name="Venter J.C."/>
            <person name="Shapiro L."/>
            <person name="Fraser C.M."/>
        </authorList>
    </citation>
    <scope>NUCLEOTIDE SEQUENCE [LARGE SCALE GENOMIC DNA]</scope>
    <source>
        <strain evidence="4">ATCC 19089 / CB15</strain>
    </source>
</reference>
<dbReference type="Gene3D" id="3.30.70.1230">
    <property type="entry name" value="Nucleotide cyclase"/>
    <property type="match status" value="2"/>
</dbReference>
<proteinExistence type="predicted"/>
<evidence type="ECO:0000259" key="2">
    <source>
        <dbReference type="PROSITE" id="PS50125"/>
    </source>
</evidence>
<evidence type="ECO:0000313" key="4">
    <source>
        <dbReference type="Proteomes" id="UP000001816"/>
    </source>
</evidence>
<dbReference type="PROSITE" id="PS50125">
    <property type="entry name" value="GUANYLATE_CYCLASE_2"/>
    <property type="match status" value="2"/>
</dbReference>
<dbReference type="PATRIC" id="fig|190650.5.peg.2705"/>
<dbReference type="GO" id="GO:0004016">
    <property type="term" value="F:adenylate cyclase activity"/>
    <property type="evidence" value="ECO:0007669"/>
    <property type="project" value="UniProtKB-ARBA"/>
</dbReference>
<dbReference type="InterPro" id="IPR029787">
    <property type="entry name" value="Nucleotide_cyclase"/>
</dbReference>
<feature type="domain" description="Guanylate cyclase" evidence="2">
    <location>
        <begin position="113"/>
        <end position="252"/>
    </location>
</feature>